<dbReference type="HOGENOM" id="CLU_012312_1_0_11"/>
<proteinExistence type="predicted"/>
<keyword evidence="5" id="KW-0598">Phosphotransferase system</keyword>
<keyword evidence="12" id="KW-0808">Transferase</keyword>
<dbReference type="PANTHER" id="PTHR30009">
    <property type="entry name" value="CYTOCHROME C-TYPE SYNTHESIS PROTEIN AND PTS TRANSMEMBRANE COMPONENT"/>
    <property type="match status" value="1"/>
</dbReference>
<comment type="caution">
    <text evidence="12">The sequence shown here is derived from an EMBL/GenBank/DDBJ whole genome shotgun (WGS) entry which is preliminary data.</text>
</comment>
<protein>
    <submittedName>
        <fullName evidence="12">PTS sugar transporter subunit IIA</fullName>
        <ecNumber evidence="12">2.7.1.69</ecNumber>
    </submittedName>
</protein>
<dbReference type="GO" id="GO:0009401">
    <property type="term" value="P:phosphoenolpyruvate-dependent sugar phosphotransferase system"/>
    <property type="evidence" value="ECO:0007669"/>
    <property type="project" value="UniProtKB-KW"/>
</dbReference>
<feature type="transmembrane region" description="Helical" evidence="10">
    <location>
        <begin position="337"/>
        <end position="357"/>
    </location>
</feature>
<gene>
    <name evidence="12" type="ORF">KCH_29500</name>
</gene>
<dbReference type="InterPro" id="IPR013013">
    <property type="entry name" value="PTS_EIIC_1"/>
</dbReference>
<dbReference type="PROSITE" id="PS51103">
    <property type="entry name" value="PTS_EIIC_TYPE_1"/>
    <property type="match status" value="1"/>
</dbReference>
<evidence type="ECO:0000313" key="12">
    <source>
        <dbReference type="EMBL" id="KDN85369.1"/>
    </source>
</evidence>
<keyword evidence="8 10" id="KW-0472">Membrane</keyword>
<dbReference type="GO" id="GO:0015764">
    <property type="term" value="P:N-acetylglucosamine transport"/>
    <property type="evidence" value="ECO:0007669"/>
    <property type="project" value="TreeGrafter"/>
</dbReference>
<feature type="transmembrane region" description="Helical" evidence="10">
    <location>
        <begin position="124"/>
        <end position="145"/>
    </location>
</feature>
<keyword evidence="2" id="KW-0813">Transport</keyword>
<keyword evidence="4 12" id="KW-0762">Sugar transport</keyword>
<evidence type="ECO:0000256" key="8">
    <source>
        <dbReference type="ARBA" id="ARBA00023136"/>
    </source>
</evidence>
<dbReference type="GO" id="GO:0008982">
    <property type="term" value="F:protein-N(PI)-phosphohistidine-sugar phosphotransferase activity"/>
    <property type="evidence" value="ECO:0007669"/>
    <property type="project" value="InterPro"/>
</dbReference>
<comment type="subcellular location">
    <subcellularLocation>
        <location evidence="1">Cell membrane</location>
        <topology evidence="1">Multi-pass membrane protein</topology>
    </subcellularLocation>
</comment>
<feature type="transmembrane region" description="Helical" evidence="10">
    <location>
        <begin position="388"/>
        <end position="412"/>
    </location>
</feature>
<accession>A0A066YZF2</accession>
<dbReference type="eggNOG" id="COG1263">
    <property type="taxonomic scope" value="Bacteria"/>
</dbReference>
<evidence type="ECO:0000256" key="9">
    <source>
        <dbReference type="SAM" id="MobiDB-lite"/>
    </source>
</evidence>
<feature type="region of interest" description="Disordered" evidence="9">
    <location>
        <begin position="1"/>
        <end position="60"/>
    </location>
</feature>
<dbReference type="Proteomes" id="UP000027178">
    <property type="component" value="Unassembled WGS sequence"/>
</dbReference>
<dbReference type="InterPro" id="IPR003352">
    <property type="entry name" value="PTS_EIIC"/>
</dbReference>
<evidence type="ECO:0000256" key="7">
    <source>
        <dbReference type="ARBA" id="ARBA00022989"/>
    </source>
</evidence>
<dbReference type="EMBL" id="JNBY01000085">
    <property type="protein sequence ID" value="KDN85369.1"/>
    <property type="molecule type" value="Genomic_DNA"/>
</dbReference>
<dbReference type="PATRIC" id="fig|1348663.4.peg.2837"/>
<keyword evidence="7 10" id="KW-1133">Transmembrane helix</keyword>
<dbReference type="GO" id="GO:0090563">
    <property type="term" value="F:protein-phosphocysteine-sugar phosphotransferase activity"/>
    <property type="evidence" value="ECO:0007669"/>
    <property type="project" value="TreeGrafter"/>
</dbReference>
<organism evidence="12 13">
    <name type="scientific">Kitasatospora cheerisanensis KCTC 2395</name>
    <dbReference type="NCBI Taxonomy" id="1348663"/>
    <lineage>
        <taxon>Bacteria</taxon>
        <taxon>Bacillati</taxon>
        <taxon>Actinomycetota</taxon>
        <taxon>Actinomycetes</taxon>
        <taxon>Kitasatosporales</taxon>
        <taxon>Streptomycetaceae</taxon>
        <taxon>Kitasatospora</taxon>
    </lineage>
</organism>
<feature type="compositionally biased region" description="Basic and acidic residues" evidence="9">
    <location>
        <begin position="41"/>
        <end position="54"/>
    </location>
</feature>
<keyword evidence="13" id="KW-1185">Reference proteome</keyword>
<evidence type="ECO:0000256" key="1">
    <source>
        <dbReference type="ARBA" id="ARBA00004651"/>
    </source>
</evidence>
<dbReference type="EC" id="2.7.1.69" evidence="12"/>
<dbReference type="Pfam" id="PF02378">
    <property type="entry name" value="PTS_EIIC"/>
    <property type="match status" value="1"/>
</dbReference>
<feature type="domain" description="PTS EIIC type-1" evidence="11">
    <location>
        <begin position="69"/>
        <end position="473"/>
    </location>
</feature>
<name>A0A066YZF2_9ACTN</name>
<dbReference type="PANTHER" id="PTHR30009:SF4">
    <property type="entry name" value="PTS SYSTEM N-ACETYLGLUCOSAMINE-SPECIFIC EIICBA COMPONENT"/>
    <property type="match status" value="1"/>
</dbReference>
<dbReference type="AlphaFoldDB" id="A0A066YZF2"/>
<evidence type="ECO:0000256" key="6">
    <source>
        <dbReference type="ARBA" id="ARBA00022692"/>
    </source>
</evidence>
<keyword evidence="6 10" id="KW-0812">Transmembrane</keyword>
<keyword evidence="3" id="KW-1003">Cell membrane</keyword>
<feature type="transmembrane region" description="Helical" evidence="10">
    <location>
        <begin position="237"/>
        <end position="257"/>
    </location>
</feature>
<sequence length="483" mass="51663">MTIIGSSDPADRDRPRKWSTPIVGVLRTTPDGPPVFLAPDTDGRDRARNAEGRRMSSTGATAHQSTWWHTFYGGLQKMGRSLQLPVAVLPAAGILNRLGQPDIFGADGLGWDKVATAIGAAGGALLNSALGLPLLFCIGVAIGMAKKADGSTALAAVAGFLVYYTVLQAFPEGCKAGAVLKGNQCVDFTADVAENAAFQNPGVLGGILMGLFSAWLWVRFHRVRLVDWLGFFNGRRLVPMITALVGLGFGSLMVWVWKPIGTGLNDFSQWLADLGSGGAGIFGVANRALLLIGMHQLLNTFVWFQFGSFTKPDGQVVNGDINRFLAGDPTAGQFTSGFFPIMMFALPAAAMAIAAAAKPHRRKEIYGLMTSVALTSFVTGVTEPIEYSFAYVAPLLYAVHALLTGASMAITWGLGVHDGFSFSAGLLDYVINWGLATKPWLIIPIGLCFAAVYYVLFRFIIVKFDLKTPGREDDDEVEDVTKA</sequence>
<evidence type="ECO:0000256" key="3">
    <source>
        <dbReference type="ARBA" id="ARBA00022475"/>
    </source>
</evidence>
<evidence type="ECO:0000313" key="13">
    <source>
        <dbReference type="Proteomes" id="UP000027178"/>
    </source>
</evidence>
<feature type="transmembrane region" description="Helical" evidence="10">
    <location>
        <begin position="198"/>
        <end position="217"/>
    </location>
</feature>
<evidence type="ECO:0000256" key="10">
    <source>
        <dbReference type="SAM" id="Phobius"/>
    </source>
</evidence>
<evidence type="ECO:0000256" key="4">
    <source>
        <dbReference type="ARBA" id="ARBA00022597"/>
    </source>
</evidence>
<dbReference type="GO" id="GO:0005886">
    <property type="term" value="C:plasma membrane"/>
    <property type="evidence" value="ECO:0007669"/>
    <property type="project" value="UniProtKB-SubCell"/>
</dbReference>
<feature type="transmembrane region" description="Helical" evidence="10">
    <location>
        <begin position="152"/>
        <end position="170"/>
    </location>
</feature>
<dbReference type="InterPro" id="IPR050429">
    <property type="entry name" value="PTS_Glucose_EIICBA"/>
</dbReference>
<evidence type="ECO:0000256" key="2">
    <source>
        <dbReference type="ARBA" id="ARBA00022448"/>
    </source>
</evidence>
<evidence type="ECO:0000259" key="11">
    <source>
        <dbReference type="PROSITE" id="PS51103"/>
    </source>
</evidence>
<feature type="transmembrane region" description="Helical" evidence="10">
    <location>
        <begin position="441"/>
        <end position="461"/>
    </location>
</feature>
<evidence type="ECO:0000256" key="5">
    <source>
        <dbReference type="ARBA" id="ARBA00022683"/>
    </source>
</evidence>
<reference evidence="12 13" key="1">
    <citation type="submission" date="2014-05" db="EMBL/GenBank/DDBJ databases">
        <title>Draft Genome Sequence of Kitasatospora cheerisanensis KCTC 2395.</title>
        <authorList>
            <person name="Nam D.H."/>
        </authorList>
    </citation>
    <scope>NUCLEOTIDE SEQUENCE [LARGE SCALE GENOMIC DNA]</scope>
    <source>
        <strain evidence="12 13">KCTC 2395</strain>
    </source>
</reference>